<dbReference type="PANTHER" id="PTHR24171">
    <property type="entry name" value="ANKYRIN REPEAT DOMAIN-CONTAINING PROTEIN 39-RELATED"/>
    <property type="match status" value="1"/>
</dbReference>
<dbReference type="SUPFAM" id="SSF48403">
    <property type="entry name" value="Ankyrin repeat"/>
    <property type="match status" value="1"/>
</dbReference>
<feature type="region of interest" description="Disordered" evidence="4">
    <location>
        <begin position="1"/>
        <end position="23"/>
    </location>
</feature>
<dbReference type="InterPro" id="IPR002110">
    <property type="entry name" value="Ankyrin_rpt"/>
</dbReference>
<organism evidence="5 6">
    <name type="scientific">Pocillopora meandrina</name>
    <dbReference type="NCBI Taxonomy" id="46732"/>
    <lineage>
        <taxon>Eukaryota</taxon>
        <taxon>Metazoa</taxon>
        <taxon>Cnidaria</taxon>
        <taxon>Anthozoa</taxon>
        <taxon>Hexacorallia</taxon>
        <taxon>Scleractinia</taxon>
        <taxon>Astrocoeniina</taxon>
        <taxon>Pocilloporidae</taxon>
        <taxon>Pocillopora</taxon>
    </lineage>
</organism>
<comment type="caution">
    <text evidence="5">The sequence shown here is derived from an EMBL/GenBank/DDBJ whole genome shotgun (WGS) entry which is preliminary data.</text>
</comment>
<dbReference type="Pfam" id="PF12796">
    <property type="entry name" value="Ank_2"/>
    <property type="match status" value="4"/>
</dbReference>
<feature type="repeat" description="ANK" evidence="3">
    <location>
        <begin position="373"/>
        <end position="405"/>
    </location>
</feature>
<evidence type="ECO:0008006" key="7">
    <source>
        <dbReference type="Google" id="ProtNLM"/>
    </source>
</evidence>
<dbReference type="PANTHER" id="PTHR24171:SF9">
    <property type="entry name" value="ANKYRIN REPEAT DOMAIN-CONTAINING PROTEIN 39"/>
    <property type="match status" value="1"/>
</dbReference>
<dbReference type="Proteomes" id="UP001159428">
    <property type="component" value="Unassembled WGS sequence"/>
</dbReference>
<dbReference type="PROSITE" id="PS50088">
    <property type="entry name" value="ANK_REPEAT"/>
    <property type="match status" value="6"/>
</dbReference>
<dbReference type="AlphaFoldDB" id="A0AAU9XWM9"/>
<keyword evidence="2 3" id="KW-0040">ANK repeat</keyword>
<feature type="repeat" description="ANK" evidence="3">
    <location>
        <begin position="109"/>
        <end position="141"/>
    </location>
</feature>
<feature type="repeat" description="ANK" evidence="3">
    <location>
        <begin position="43"/>
        <end position="75"/>
    </location>
</feature>
<feature type="compositionally biased region" description="Basic and acidic residues" evidence="4">
    <location>
        <begin position="7"/>
        <end position="23"/>
    </location>
</feature>
<protein>
    <recommendedName>
        <fullName evidence="7">Ankyrin repeat protein</fullName>
    </recommendedName>
</protein>
<keyword evidence="6" id="KW-1185">Reference proteome</keyword>
<proteinExistence type="predicted"/>
<feature type="repeat" description="ANK" evidence="3">
    <location>
        <begin position="307"/>
        <end position="339"/>
    </location>
</feature>
<name>A0AAU9XWM9_9CNID</name>
<dbReference type="EMBL" id="CALNXJ010000074">
    <property type="protein sequence ID" value="CAH3160184.1"/>
    <property type="molecule type" value="Genomic_DNA"/>
</dbReference>
<evidence type="ECO:0000313" key="6">
    <source>
        <dbReference type="Proteomes" id="UP001159428"/>
    </source>
</evidence>
<evidence type="ECO:0000256" key="1">
    <source>
        <dbReference type="ARBA" id="ARBA00022737"/>
    </source>
</evidence>
<feature type="non-terminal residue" evidence="5">
    <location>
        <position position="1"/>
    </location>
</feature>
<sequence>GGTSLSEDNKELNQLRSAERDSDVTEMKYTLPLGFSVDSRDAAGRTPLMNAALYVNFQAVKNLIKRGADPSLVDNGGWNSLHFAAKGGDTDIIALIHTHLLKIGSQTGEGYTPLMVAAFSGKLNAVEWFLEKGATVNCVDNTEWNTLHYAAQGGDTDIISLIHIHLPNIESKTDEGCTPLMVAVFYGKLHALQWFLEKGAAVTCEDNRGWNTLHYAAQGGDTDIISLIHTHLPKIESRTNGGTRPLMVAAFCGKLHAVQWFLEKGAAVTCEDNRGWNTLHYAAQGGDTDIISLIHTHLPKIESRTNAGSTPLMVAALCSKLHAVKWFLEKGATVNCEDNRGWKTLHHASKGGDTDIISLIHTHLPNIESNTGEGYTPLMVAAFCGKLHAVQWFLERGANPWAKDNKGKDSFYHASSCDSDVLDLLKSHVAKSE</sequence>
<feature type="repeat" description="ANK" evidence="3">
    <location>
        <begin position="175"/>
        <end position="207"/>
    </location>
</feature>
<dbReference type="Gene3D" id="1.25.40.20">
    <property type="entry name" value="Ankyrin repeat-containing domain"/>
    <property type="match status" value="2"/>
</dbReference>
<evidence type="ECO:0000256" key="4">
    <source>
        <dbReference type="SAM" id="MobiDB-lite"/>
    </source>
</evidence>
<gene>
    <name evidence="5" type="ORF">PMEA_00032281</name>
</gene>
<feature type="repeat" description="ANK" evidence="3">
    <location>
        <begin position="241"/>
        <end position="273"/>
    </location>
</feature>
<keyword evidence="1" id="KW-0677">Repeat</keyword>
<reference evidence="5 6" key="1">
    <citation type="submission" date="2022-05" db="EMBL/GenBank/DDBJ databases">
        <authorList>
            <consortium name="Genoscope - CEA"/>
            <person name="William W."/>
        </authorList>
    </citation>
    <scope>NUCLEOTIDE SEQUENCE [LARGE SCALE GENOMIC DNA]</scope>
</reference>
<accession>A0AAU9XWM9</accession>
<evidence type="ECO:0000256" key="2">
    <source>
        <dbReference type="ARBA" id="ARBA00023043"/>
    </source>
</evidence>
<dbReference type="SMART" id="SM00248">
    <property type="entry name" value="ANK"/>
    <property type="match status" value="11"/>
</dbReference>
<dbReference type="PROSITE" id="PS50297">
    <property type="entry name" value="ANK_REP_REGION"/>
    <property type="match status" value="5"/>
</dbReference>
<evidence type="ECO:0000256" key="3">
    <source>
        <dbReference type="PROSITE-ProRule" id="PRU00023"/>
    </source>
</evidence>
<dbReference type="InterPro" id="IPR036770">
    <property type="entry name" value="Ankyrin_rpt-contain_sf"/>
</dbReference>
<evidence type="ECO:0000313" key="5">
    <source>
        <dbReference type="EMBL" id="CAH3160184.1"/>
    </source>
</evidence>